<evidence type="ECO:0000256" key="4">
    <source>
        <dbReference type="ARBA" id="ARBA00022692"/>
    </source>
</evidence>
<dbReference type="InterPro" id="IPR000515">
    <property type="entry name" value="MetI-like"/>
</dbReference>
<feature type="transmembrane region" description="Helical" evidence="7">
    <location>
        <begin position="212"/>
        <end position="236"/>
    </location>
</feature>
<dbReference type="CDD" id="cd06261">
    <property type="entry name" value="TM_PBP2"/>
    <property type="match status" value="1"/>
</dbReference>
<feature type="transmembrane region" description="Helical" evidence="7">
    <location>
        <begin position="70"/>
        <end position="88"/>
    </location>
</feature>
<evidence type="ECO:0000256" key="6">
    <source>
        <dbReference type="ARBA" id="ARBA00023136"/>
    </source>
</evidence>
<dbReference type="Proteomes" id="UP000045545">
    <property type="component" value="Unassembled WGS sequence"/>
</dbReference>
<evidence type="ECO:0000256" key="7">
    <source>
        <dbReference type="RuleBase" id="RU363032"/>
    </source>
</evidence>
<dbReference type="Gene3D" id="1.10.3720.10">
    <property type="entry name" value="MetI-like"/>
    <property type="match status" value="1"/>
</dbReference>
<keyword evidence="4 7" id="KW-0812">Transmembrane</keyword>
<dbReference type="GO" id="GO:0043190">
    <property type="term" value="C:ATP-binding cassette (ABC) transporter complex"/>
    <property type="evidence" value="ECO:0007669"/>
    <property type="project" value="TreeGrafter"/>
</dbReference>
<keyword evidence="11" id="KW-1185">Reference proteome</keyword>
<evidence type="ECO:0000259" key="8">
    <source>
        <dbReference type="PROSITE" id="PS50928"/>
    </source>
</evidence>
<dbReference type="EMBL" id="CGIH01000033">
    <property type="protein sequence ID" value="CFX87838.1"/>
    <property type="molecule type" value="Genomic_DNA"/>
</dbReference>
<keyword evidence="3" id="KW-1003">Cell membrane</keyword>
<protein>
    <submittedName>
        <fullName evidence="10">MetI-like domain</fullName>
    </submittedName>
</protein>
<evidence type="ECO:0000256" key="1">
    <source>
        <dbReference type="ARBA" id="ARBA00004141"/>
    </source>
</evidence>
<evidence type="ECO:0000313" key="10">
    <source>
        <dbReference type="EMBL" id="CFX87838.1"/>
    </source>
</evidence>
<dbReference type="GO" id="GO:0015871">
    <property type="term" value="P:choline transport"/>
    <property type="evidence" value="ECO:0007669"/>
    <property type="project" value="TreeGrafter"/>
</dbReference>
<evidence type="ECO:0000256" key="5">
    <source>
        <dbReference type="ARBA" id="ARBA00022989"/>
    </source>
</evidence>
<dbReference type="PANTHER" id="PTHR47737">
    <property type="entry name" value="GLYCINE BETAINE/PROLINE BETAINE TRANSPORT SYSTEM PERMEASE PROTEIN PROW"/>
    <property type="match status" value="1"/>
</dbReference>
<dbReference type="InterPro" id="IPR035906">
    <property type="entry name" value="MetI-like_sf"/>
</dbReference>
<evidence type="ECO:0000313" key="11">
    <source>
        <dbReference type="Proteomes" id="UP000045545"/>
    </source>
</evidence>
<dbReference type="GO" id="GO:0031460">
    <property type="term" value="P:glycine betaine transport"/>
    <property type="evidence" value="ECO:0007669"/>
    <property type="project" value="TreeGrafter"/>
</dbReference>
<name>A0A0E4GCQ5_9FIRM</name>
<dbReference type="AlphaFoldDB" id="A0A0E4GCQ5"/>
<keyword evidence="5 7" id="KW-1133">Transmembrane helix</keyword>
<reference evidence="10 11" key="1">
    <citation type="submission" date="2015-03" db="EMBL/GenBank/DDBJ databases">
        <authorList>
            <person name="Strepis Nikolaos"/>
        </authorList>
    </citation>
    <scope>NUCLEOTIDE SEQUENCE [LARGE SCALE GENOMIC DNA]</scope>
    <source>
        <strain evidence="10 11">OL-4</strain>
    </source>
</reference>
<dbReference type="GO" id="GO:0015226">
    <property type="term" value="F:carnitine transmembrane transporter activity"/>
    <property type="evidence" value="ECO:0007669"/>
    <property type="project" value="TreeGrafter"/>
</dbReference>
<feature type="domain" description="ABC transmembrane type-1" evidence="8">
    <location>
        <begin position="90"/>
        <end position="269"/>
    </location>
</feature>
<comment type="subcellular location">
    <subcellularLocation>
        <location evidence="7">Cell membrane</location>
        <topology evidence="7">Multi-pass membrane protein</topology>
    </subcellularLocation>
    <subcellularLocation>
        <location evidence="1">Membrane</location>
        <topology evidence="1">Multi-pass membrane protein</topology>
    </subcellularLocation>
</comment>
<dbReference type="PANTHER" id="PTHR47737:SF1">
    <property type="entry name" value="GLYCINE BETAINE_PROLINE BETAINE TRANSPORT SYSTEM PERMEASE PROTEIN PROW"/>
    <property type="match status" value="1"/>
</dbReference>
<dbReference type="GO" id="GO:0005275">
    <property type="term" value="F:amine transmembrane transporter activity"/>
    <property type="evidence" value="ECO:0007669"/>
    <property type="project" value="TreeGrafter"/>
</dbReference>
<accession>A0A0E4GCQ5</accession>
<evidence type="ECO:0000256" key="3">
    <source>
        <dbReference type="ARBA" id="ARBA00022475"/>
    </source>
</evidence>
<keyword evidence="2 7" id="KW-0813">Transport</keyword>
<feature type="transmembrane region" description="Helical" evidence="7">
    <location>
        <begin position="137"/>
        <end position="163"/>
    </location>
</feature>
<evidence type="ECO:0000313" key="9">
    <source>
        <dbReference type="EMBL" id="CFW98908.1"/>
    </source>
</evidence>
<dbReference type="FunFam" id="1.10.3720.10:FF:000001">
    <property type="entry name" value="Glycine betaine ABC transporter, permease"/>
    <property type="match status" value="1"/>
</dbReference>
<feature type="transmembrane region" description="Helical" evidence="7">
    <location>
        <begin position="45"/>
        <end position="63"/>
    </location>
</feature>
<feature type="transmembrane region" description="Helical" evidence="7">
    <location>
        <begin position="94"/>
        <end position="116"/>
    </location>
</feature>
<dbReference type="STRING" id="690567.1209"/>
<proteinExistence type="inferred from homology"/>
<dbReference type="Pfam" id="PF00528">
    <property type="entry name" value="BPD_transp_1"/>
    <property type="match status" value="1"/>
</dbReference>
<dbReference type="EMBL" id="CGIH01000004">
    <property type="protein sequence ID" value="CFW98908.1"/>
    <property type="molecule type" value="Genomic_DNA"/>
</dbReference>
<dbReference type="SUPFAM" id="SSF161098">
    <property type="entry name" value="MetI-like"/>
    <property type="match status" value="1"/>
</dbReference>
<organism evidence="10 11">
    <name type="scientific">Syntrophomonas zehnderi OL-4</name>
    <dbReference type="NCBI Taxonomy" id="690567"/>
    <lineage>
        <taxon>Bacteria</taxon>
        <taxon>Bacillati</taxon>
        <taxon>Bacillota</taxon>
        <taxon>Clostridia</taxon>
        <taxon>Eubacteriales</taxon>
        <taxon>Syntrophomonadaceae</taxon>
        <taxon>Syntrophomonas</taxon>
    </lineage>
</organism>
<dbReference type="PROSITE" id="PS50928">
    <property type="entry name" value="ABC_TM1"/>
    <property type="match status" value="1"/>
</dbReference>
<keyword evidence="6 7" id="KW-0472">Membrane</keyword>
<dbReference type="OrthoDB" id="9801163at2"/>
<comment type="similarity">
    <text evidence="7">Belongs to the binding-protein-dependent transport system permease family.</text>
</comment>
<evidence type="ECO:0000256" key="2">
    <source>
        <dbReference type="ARBA" id="ARBA00022448"/>
    </source>
</evidence>
<sequence>MDLLPRIPINRWTDIGIEYLQIKWGGGFDSLSEFLKGFIISLQDLLIFIPPALMILILALLAWRFINKKAALFGIIGLYLIYNVGLWGATMQTLAMVISSVVLCIILGIPLGILAAKSDTAHQIITPILDFMQTLPAFVYLLPAVTFFGLGVVPAAIATLIFAMPPVIRLTDLGIKQVPEELVELGHSFGSTFHQMLFKIELPLARPTIMAGINQCIMLSLSMVVISAMIGAKGLGGEVWRAIQRMEIGNGFEAGLAIVVIAILLDRITQSFGKNED</sequence>
<feature type="transmembrane region" description="Helical" evidence="7">
    <location>
        <begin position="248"/>
        <end position="265"/>
    </location>
</feature>
<gene>
    <name evidence="10" type="ORF">1209</name>
    <name evidence="9" type="ORF">132</name>
</gene>